<evidence type="ECO:0008006" key="5">
    <source>
        <dbReference type="Google" id="ProtNLM"/>
    </source>
</evidence>
<keyword evidence="2" id="KW-0812">Transmembrane</keyword>
<feature type="compositionally biased region" description="Pro residues" evidence="1">
    <location>
        <begin position="33"/>
        <end position="43"/>
    </location>
</feature>
<evidence type="ECO:0000256" key="2">
    <source>
        <dbReference type="SAM" id="Phobius"/>
    </source>
</evidence>
<feature type="compositionally biased region" description="Low complexity" evidence="1">
    <location>
        <begin position="44"/>
        <end position="85"/>
    </location>
</feature>
<evidence type="ECO:0000313" key="3">
    <source>
        <dbReference type="EMBL" id="MFD1546564.1"/>
    </source>
</evidence>
<keyword evidence="4" id="KW-1185">Reference proteome</keyword>
<accession>A0ABW4GVZ6</accession>
<dbReference type="EMBL" id="JBHUCM010000067">
    <property type="protein sequence ID" value="MFD1546564.1"/>
    <property type="molecule type" value="Genomic_DNA"/>
</dbReference>
<feature type="compositionally biased region" description="Low complexity" evidence="1">
    <location>
        <begin position="17"/>
        <end position="32"/>
    </location>
</feature>
<feature type="transmembrane region" description="Helical" evidence="2">
    <location>
        <begin position="97"/>
        <end position="121"/>
    </location>
</feature>
<protein>
    <recommendedName>
        <fullName evidence="5">Serine/arginine repetitive matrix protein 2</fullName>
    </recommendedName>
</protein>
<feature type="region of interest" description="Disordered" evidence="1">
    <location>
        <begin position="1"/>
        <end position="85"/>
    </location>
</feature>
<dbReference type="RefSeq" id="WP_246650395.1">
    <property type="nucleotide sequence ID" value="NZ_JAHKRM010000002.1"/>
</dbReference>
<feature type="transmembrane region" description="Helical" evidence="2">
    <location>
        <begin position="231"/>
        <end position="257"/>
    </location>
</feature>
<keyword evidence="2" id="KW-1133">Transmembrane helix</keyword>
<evidence type="ECO:0000313" key="4">
    <source>
        <dbReference type="Proteomes" id="UP001597097"/>
    </source>
</evidence>
<dbReference type="Proteomes" id="UP001597097">
    <property type="component" value="Unassembled WGS sequence"/>
</dbReference>
<name>A0ABW4GVZ6_9ACTN</name>
<proteinExistence type="predicted"/>
<comment type="caution">
    <text evidence="3">The sequence shown here is derived from an EMBL/GenBank/DDBJ whole genome shotgun (WGS) entry which is preliminary data.</text>
</comment>
<keyword evidence="2" id="KW-0472">Membrane</keyword>
<evidence type="ECO:0000256" key="1">
    <source>
        <dbReference type="SAM" id="MobiDB-lite"/>
    </source>
</evidence>
<organism evidence="3 4">
    <name type="scientific">Nonomuraea guangzhouensis</name>
    <dbReference type="NCBI Taxonomy" id="1291555"/>
    <lineage>
        <taxon>Bacteria</taxon>
        <taxon>Bacillati</taxon>
        <taxon>Actinomycetota</taxon>
        <taxon>Actinomycetes</taxon>
        <taxon>Streptosporangiales</taxon>
        <taxon>Streptosporangiaceae</taxon>
        <taxon>Nonomuraea</taxon>
    </lineage>
</organism>
<sequence>MTDDSQPPSYGPPPGQGPYQGQPPQYDQGQPPQYGPPPPPPYGQPQYGQPQYGQPQYGQQPYQTGPYGQPYQPGPFGQPQRFGPQVDPKLIRPRMRWIAVVWGLALLCVLAGVGLFVGGVFNTVTAAAPSKTFAAGESVTVPLDPADKPAVYLSSTGQVHYTCRIDGGPGQAKLAKVSGTETVSEGATKWQLILVVNAPAKGDYQLTCATQEPSNARFGVGRDLVASAGGLVGGVAALVVIPGLGVLAAIITTIMVVTRRSSHRKRLASGG</sequence>
<gene>
    <name evidence="3" type="ORF">ACFSJ0_56675</name>
</gene>
<reference evidence="4" key="1">
    <citation type="journal article" date="2019" name="Int. J. Syst. Evol. Microbiol.">
        <title>The Global Catalogue of Microorganisms (GCM) 10K type strain sequencing project: providing services to taxonomists for standard genome sequencing and annotation.</title>
        <authorList>
            <consortium name="The Broad Institute Genomics Platform"/>
            <consortium name="The Broad Institute Genome Sequencing Center for Infectious Disease"/>
            <person name="Wu L."/>
            <person name="Ma J."/>
        </authorList>
    </citation>
    <scope>NUCLEOTIDE SEQUENCE [LARGE SCALE GENOMIC DNA]</scope>
    <source>
        <strain evidence="4">CGMCC 1.15399</strain>
    </source>
</reference>